<keyword evidence="7" id="KW-0472">Membrane</keyword>
<evidence type="ECO:0000256" key="2">
    <source>
        <dbReference type="ARBA" id="ARBA00004922"/>
    </source>
</evidence>
<keyword evidence="7" id="KW-1133">Transmembrane helix</keyword>
<evidence type="ECO:0000256" key="6">
    <source>
        <dbReference type="ARBA" id="ARBA00045690"/>
    </source>
</evidence>
<accession>A0A482X8N7</accession>
<evidence type="ECO:0000313" key="10">
    <source>
        <dbReference type="Proteomes" id="UP000291343"/>
    </source>
</evidence>
<dbReference type="InterPro" id="IPR051091">
    <property type="entry name" value="O-Glucosyltr/Glycosyltrsf_90"/>
</dbReference>
<organism evidence="9 10">
    <name type="scientific">Laodelphax striatellus</name>
    <name type="common">Small brown planthopper</name>
    <name type="synonym">Delphax striatella</name>
    <dbReference type="NCBI Taxonomy" id="195883"/>
    <lineage>
        <taxon>Eukaryota</taxon>
        <taxon>Metazoa</taxon>
        <taxon>Ecdysozoa</taxon>
        <taxon>Arthropoda</taxon>
        <taxon>Hexapoda</taxon>
        <taxon>Insecta</taxon>
        <taxon>Pterygota</taxon>
        <taxon>Neoptera</taxon>
        <taxon>Paraneoptera</taxon>
        <taxon>Hemiptera</taxon>
        <taxon>Auchenorrhyncha</taxon>
        <taxon>Fulgoroidea</taxon>
        <taxon>Delphacidae</taxon>
        <taxon>Criomorphinae</taxon>
        <taxon>Laodelphax</taxon>
    </lineage>
</organism>
<dbReference type="FunCoup" id="A0A482X8N7">
    <property type="interactions" value="1700"/>
</dbReference>
<dbReference type="OrthoDB" id="202415at2759"/>
<dbReference type="PANTHER" id="PTHR12203">
    <property type="entry name" value="KDEL LYS-ASP-GLU-LEU CONTAINING - RELATED"/>
    <property type="match status" value="1"/>
</dbReference>
<dbReference type="GO" id="GO:0006493">
    <property type="term" value="P:protein O-linked glycosylation"/>
    <property type="evidence" value="ECO:0007669"/>
    <property type="project" value="TreeGrafter"/>
</dbReference>
<reference evidence="9 10" key="1">
    <citation type="journal article" date="2017" name="Gigascience">
        <title>Genome sequence of the small brown planthopper, Laodelphax striatellus.</title>
        <authorList>
            <person name="Zhu J."/>
            <person name="Jiang F."/>
            <person name="Wang X."/>
            <person name="Yang P."/>
            <person name="Bao Y."/>
            <person name="Zhao W."/>
            <person name="Wang W."/>
            <person name="Lu H."/>
            <person name="Wang Q."/>
            <person name="Cui N."/>
            <person name="Li J."/>
            <person name="Chen X."/>
            <person name="Luo L."/>
            <person name="Yu J."/>
            <person name="Kang L."/>
            <person name="Cui F."/>
        </authorList>
    </citation>
    <scope>NUCLEOTIDE SEQUENCE [LARGE SCALE GENOMIC DNA]</scope>
    <source>
        <strain evidence="9">Lst14</strain>
    </source>
</reference>
<name>A0A482X8N7_LAOST</name>
<keyword evidence="5" id="KW-0808">Transferase</keyword>
<dbReference type="InParanoid" id="A0A482X8N7"/>
<keyword evidence="7" id="KW-0812">Transmembrane</keyword>
<comment type="caution">
    <text evidence="9">The sequence shown here is derived from an EMBL/GenBank/DDBJ whole genome shotgun (WGS) entry which is preliminary data.</text>
</comment>
<dbReference type="AlphaFoldDB" id="A0A482X8N7"/>
<comment type="function">
    <text evidence="6">Protein O-glucosyltransferase. Catalyzes the reaction that attaches glucose through an O-glycosidic linkage to a conserved serine residue found in the consensus sequence C-X-S-X-[PA]-C in epidermal growth factor-like repeats. Regulates Notch signaling by glucosylating Notch in the ER, glucosylation is required for the correct folding and cleavage of Notch.</text>
</comment>
<comment type="similarity">
    <text evidence="3">Belongs to the glycosyltransferase 90 family.</text>
</comment>
<dbReference type="Pfam" id="PF05686">
    <property type="entry name" value="Glyco_transf_90"/>
    <property type="match status" value="1"/>
</dbReference>
<dbReference type="GO" id="GO:0035252">
    <property type="term" value="F:UDP-xylosyltransferase activity"/>
    <property type="evidence" value="ECO:0007669"/>
    <property type="project" value="TreeGrafter"/>
</dbReference>
<evidence type="ECO:0000256" key="4">
    <source>
        <dbReference type="ARBA" id="ARBA00022676"/>
    </source>
</evidence>
<proteinExistence type="inferred from homology"/>
<evidence type="ECO:0000256" key="7">
    <source>
        <dbReference type="SAM" id="Phobius"/>
    </source>
</evidence>
<dbReference type="STRING" id="195883.A0A482X8N7"/>
<dbReference type="GO" id="GO:0035251">
    <property type="term" value="F:UDP-glucosyltransferase activity"/>
    <property type="evidence" value="ECO:0007669"/>
    <property type="project" value="TreeGrafter"/>
</dbReference>
<gene>
    <name evidence="9" type="ORF">LSTR_LSTR006622</name>
</gene>
<evidence type="ECO:0000256" key="1">
    <source>
        <dbReference type="ARBA" id="ARBA00004319"/>
    </source>
</evidence>
<evidence type="ECO:0000256" key="3">
    <source>
        <dbReference type="ARBA" id="ARBA00010118"/>
    </source>
</evidence>
<dbReference type="InterPro" id="IPR006598">
    <property type="entry name" value="CAP10"/>
</dbReference>
<feature type="domain" description="Glycosyl transferase CAP10" evidence="8">
    <location>
        <begin position="135"/>
        <end position="389"/>
    </location>
</feature>
<dbReference type="GO" id="GO:0045747">
    <property type="term" value="P:positive regulation of Notch signaling pathway"/>
    <property type="evidence" value="ECO:0007669"/>
    <property type="project" value="TreeGrafter"/>
</dbReference>
<dbReference type="GO" id="GO:0005788">
    <property type="term" value="C:endoplasmic reticulum lumen"/>
    <property type="evidence" value="ECO:0007669"/>
    <property type="project" value="UniProtKB-SubCell"/>
</dbReference>
<dbReference type="SMART" id="SM00672">
    <property type="entry name" value="CAP10"/>
    <property type="match status" value="1"/>
</dbReference>
<keyword evidence="4" id="KW-0328">Glycosyltransferase</keyword>
<dbReference type="SMR" id="A0A482X8N7"/>
<evidence type="ECO:0000313" key="9">
    <source>
        <dbReference type="EMBL" id="RZF42029.1"/>
    </source>
</evidence>
<dbReference type="PANTHER" id="PTHR12203:SF35">
    <property type="entry name" value="PROTEIN O-GLUCOSYLTRANSFERASE 1"/>
    <property type="match status" value="1"/>
</dbReference>
<dbReference type="EMBL" id="QKKF02015641">
    <property type="protein sequence ID" value="RZF42029.1"/>
    <property type="molecule type" value="Genomic_DNA"/>
</dbReference>
<sequence>MFTQLSHKLLFNSALFVCMILIILQIIQIRAHGEHMKKPSTSIYSEKSNRIFSEIDKAMKNYRFDGCSNCSCYHSVISQDLEPFKKGVTKEMLDEANPRGTRYVISDGKLYRENSCLFPARCQGVEHFLLELVSELPNSEFILNTRDWPQSAVYQHTRPLPIFSFSKTHDFHDIMYPTWGFWEGGPAIKLYPRGLGRWDLLRKSLKAAANKTPWEKKSSTAFFRGSRTSGERDEIVLLSREVPELVDAAYTKNQAWKSEADTLGRAPAEEVSLENHCKYKYLFNFRGVAASFRFKHLFLCGSLVFHVGDEWLEFFYSNLKPWVHYIPVKKDANRKEIAELLSFFKEHDSLAREIAERGKTFIDKHLRLKEVKCYWRKLLKDYSSLLKFKPQMKSDMMKLS</sequence>
<comment type="pathway">
    <text evidence="2">Protein modification; protein glycosylation.</text>
</comment>
<dbReference type="Proteomes" id="UP000291343">
    <property type="component" value="Unassembled WGS sequence"/>
</dbReference>
<keyword evidence="10" id="KW-1185">Reference proteome</keyword>
<feature type="transmembrane region" description="Helical" evidence="7">
    <location>
        <begin position="9"/>
        <end position="27"/>
    </location>
</feature>
<evidence type="ECO:0000256" key="5">
    <source>
        <dbReference type="ARBA" id="ARBA00022679"/>
    </source>
</evidence>
<comment type="subcellular location">
    <subcellularLocation>
        <location evidence="1">Endoplasmic reticulum lumen</location>
    </subcellularLocation>
</comment>
<evidence type="ECO:0000259" key="8">
    <source>
        <dbReference type="SMART" id="SM00672"/>
    </source>
</evidence>
<protein>
    <recommendedName>
        <fullName evidence="8">Glycosyl transferase CAP10 domain-containing protein</fullName>
    </recommendedName>
</protein>